<dbReference type="EMBL" id="CM043034">
    <property type="protein sequence ID" value="KAI4581845.1"/>
    <property type="molecule type" value="Genomic_DNA"/>
</dbReference>
<reference evidence="1" key="1">
    <citation type="submission" date="2022-03" db="EMBL/GenBank/DDBJ databases">
        <title>Genomic analyses of argali, domestic sheep and their hybrids provide insights into chromosomal evolution, heterosis and genetic basis of agronomic traits.</title>
        <authorList>
            <person name="Li M."/>
        </authorList>
    </citation>
    <scope>NUCLEOTIDE SEQUENCE</scope>
    <source>
        <strain evidence="1">F1 hybrid</strain>
    </source>
</reference>
<gene>
    <name evidence="1" type="ORF">MJG53_009370</name>
</gene>
<comment type="caution">
    <text evidence="1">The sequence shown here is derived from an EMBL/GenBank/DDBJ whole genome shotgun (WGS) entry which is preliminary data.</text>
</comment>
<organism evidence="1 2">
    <name type="scientific">Ovis ammon polii x Ovis aries</name>
    <dbReference type="NCBI Taxonomy" id="2918886"/>
    <lineage>
        <taxon>Eukaryota</taxon>
        <taxon>Metazoa</taxon>
        <taxon>Chordata</taxon>
        <taxon>Craniata</taxon>
        <taxon>Vertebrata</taxon>
        <taxon>Euteleostomi</taxon>
        <taxon>Mammalia</taxon>
        <taxon>Eutheria</taxon>
        <taxon>Laurasiatheria</taxon>
        <taxon>Artiodactyla</taxon>
        <taxon>Ruminantia</taxon>
        <taxon>Pecora</taxon>
        <taxon>Bovidae</taxon>
        <taxon>Caprinae</taxon>
        <taxon>Ovis</taxon>
    </lineage>
</organism>
<keyword evidence="2" id="KW-1185">Reference proteome</keyword>
<protein>
    <submittedName>
        <fullName evidence="1">Uncharacterized protein</fullName>
    </submittedName>
</protein>
<name>A0ACB9UX55_9CETA</name>
<proteinExistence type="predicted"/>
<sequence>MYFSQQLLTQQSSNWTRACMRKELTSGKDHKEVLSKGSGQWLPRPYCCWATKIEPMFTGGPLDRVHPCLQARSCLTLATSWTVARQASLSMGFPRQEYWSGLLFPSPGKLPNPGIKPGSPALPADSLPSEPPRRVGRKKGMEGQKEA</sequence>
<dbReference type="Proteomes" id="UP001057279">
    <property type="component" value="Linkage Group LG09"/>
</dbReference>
<evidence type="ECO:0000313" key="1">
    <source>
        <dbReference type="EMBL" id="KAI4581845.1"/>
    </source>
</evidence>
<evidence type="ECO:0000313" key="2">
    <source>
        <dbReference type="Proteomes" id="UP001057279"/>
    </source>
</evidence>
<accession>A0ACB9UX55</accession>